<keyword evidence="10 12" id="KW-0456">Lyase</keyword>
<dbReference type="RefSeq" id="WP_066050373.1">
    <property type="nucleotide sequence ID" value="NZ_CP014223.1"/>
</dbReference>
<comment type="catalytic activity">
    <reaction evidence="11 12">
        <text>GTP + AH2 + S-adenosyl-L-methionine = (8S)-3',8-cyclo-7,8-dihydroguanosine 5'-triphosphate + 5'-deoxyadenosine + L-methionine + A + H(+)</text>
        <dbReference type="Rhea" id="RHEA:49576"/>
        <dbReference type="ChEBI" id="CHEBI:13193"/>
        <dbReference type="ChEBI" id="CHEBI:15378"/>
        <dbReference type="ChEBI" id="CHEBI:17319"/>
        <dbReference type="ChEBI" id="CHEBI:17499"/>
        <dbReference type="ChEBI" id="CHEBI:37565"/>
        <dbReference type="ChEBI" id="CHEBI:57844"/>
        <dbReference type="ChEBI" id="CHEBI:59789"/>
        <dbReference type="ChEBI" id="CHEBI:131766"/>
        <dbReference type="EC" id="4.1.99.22"/>
    </reaction>
</comment>
<dbReference type="InterPro" id="IPR006638">
    <property type="entry name" value="Elp3/MiaA/NifB-like_rSAM"/>
</dbReference>
<evidence type="ECO:0000256" key="3">
    <source>
        <dbReference type="ARBA" id="ARBA00022691"/>
    </source>
</evidence>
<dbReference type="PANTHER" id="PTHR22960:SF0">
    <property type="entry name" value="MOLYBDENUM COFACTOR BIOSYNTHESIS PROTEIN 1"/>
    <property type="match status" value="1"/>
</dbReference>
<feature type="binding site" evidence="12">
    <location>
        <position position="188"/>
    </location>
    <ligand>
        <name>S-adenosyl-L-methionine</name>
        <dbReference type="ChEBI" id="CHEBI:59789"/>
    </ligand>
</feature>
<evidence type="ECO:0000256" key="8">
    <source>
        <dbReference type="ARBA" id="ARBA00023134"/>
    </source>
</evidence>
<dbReference type="OrthoDB" id="9763993at2"/>
<keyword evidence="4 12" id="KW-0479">Metal-binding</keyword>
<reference evidence="16" key="2">
    <citation type="submission" date="2016-01" db="EMBL/GenBank/DDBJ databases">
        <authorList>
            <person name="Poehlein A."/>
            <person name="Schlien K."/>
            <person name="Gottschalk G."/>
            <person name="Buckel W."/>
            <person name="Daniel R."/>
        </authorList>
    </citation>
    <scope>NUCLEOTIDE SEQUENCE [LARGE SCALE GENOMIC DNA]</scope>
    <source>
        <strain evidence="16">X2</strain>
    </source>
</reference>
<evidence type="ECO:0000256" key="12">
    <source>
        <dbReference type="HAMAP-Rule" id="MF_01225"/>
    </source>
</evidence>
<feature type="domain" description="Radical SAM core" evidence="13">
    <location>
        <begin position="4"/>
        <end position="225"/>
    </location>
</feature>
<comment type="subunit">
    <text evidence="12">Monomer and homodimer.</text>
</comment>
<dbReference type="EMBL" id="FQUA01000012">
    <property type="protein sequence ID" value="SHE97306.1"/>
    <property type="molecule type" value="Genomic_DNA"/>
</dbReference>
<evidence type="ECO:0000256" key="11">
    <source>
        <dbReference type="ARBA" id="ARBA00048697"/>
    </source>
</evidence>
<keyword evidence="7 12" id="KW-0411">Iron-sulfur</keyword>
<comment type="cofactor">
    <cofactor evidence="12">
        <name>[4Fe-4S] cluster</name>
        <dbReference type="ChEBI" id="CHEBI:49883"/>
    </cofactor>
    <text evidence="12">Binds 2 [4Fe-4S] clusters. Binds 1 [4Fe-4S] cluster coordinated with 3 cysteines and an exchangeable S-adenosyl-L-methionine and 1 [4Fe-4S] cluster coordinated with 3 cysteines and the GTP-derived substrate.</text>
</comment>
<evidence type="ECO:0000256" key="10">
    <source>
        <dbReference type="ARBA" id="ARBA00023239"/>
    </source>
</evidence>
<comment type="similarity">
    <text evidence="12">Belongs to the radical SAM superfamily. MoaA family.</text>
</comment>
<dbReference type="Pfam" id="PF04055">
    <property type="entry name" value="Radical_SAM"/>
    <property type="match status" value="1"/>
</dbReference>
<dbReference type="GO" id="GO:0061798">
    <property type="term" value="F:GTP 3',8'-cyclase activity"/>
    <property type="evidence" value="ECO:0007669"/>
    <property type="project" value="UniProtKB-UniRule"/>
</dbReference>
<dbReference type="NCBIfam" id="NF001199">
    <property type="entry name" value="PRK00164.2-1"/>
    <property type="match status" value="1"/>
</dbReference>
<dbReference type="SFLD" id="SFLDS00029">
    <property type="entry name" value="Radical_SAM"/>
    <property type="match status" value="1"/>
</dbReference>
<dbReference type="InterPro" id="IPR007197">
    <property type="entry name" value="rSAM"/>
</dbReference>
<keyword evidence="2 12" id="KW-0004">4Fe-4S</keyword>
<dbReference type="EMBL" id="CP014223">
    <property type="protein sequence ID" value="AMJ41335.1"/>
    <property type="molecule type" value="Genomic_DNA"/>
</dbReference>
<feature type="binding site" evidence="12">
    <location>
        <position position="13"/>
    </location>
    <ligand>
        <name>GTP</name>
        <dbReference type="ChEBI" id="CHEBI:37565"/>
    </ligand>
</feature>
<name>A0A0X1U8R2_ANAPI</name>
<accession>A0A0X1U8R2</accession>
<dbReference type="GO" id="GO:0061799">
    <property type="term" value="F:cyclic pyranopterin monophosphate synthase activity"/>
    <property type="evidence" value="ECO:0007669"/>
    <property type="project" value="TreeGrafter"/>
</dbReference>
<comment type="function">
    <text evidence="12">Catalyzes the cyclization of GTP to (8S)-3',8-cyclo-7,8-dihydroguanosine 5'-triphosphate.</text>
</comment>
<evidence type="ECO:0000259" key="13">
    <source>
        <dbReference type="PROSITE" id="PS51918"/>
    </source>
</evidence>
<dbReference type="InterPro" id="IPR050105">
    <property type="entry name" value="MoCo_biosynth_MoaA/MoaC"/>
</dbReference>
<feature type="binding site" evidence="12">
    <location>
        <position position="20"/>
    </location>
    <ligand>
        <name>[4Fe-4S] cluster</name>
        <dbReference type="ChEBI" id="CHEBI:49883"/>
        <label>1</label>
        <note>4Fe-4S-S-AdoMet</note>
    </ligand>
</feature>
<feature type="binding site" evidence="12">
    <location>
        <position position="27"/>
    </location>
    <ligand>
        <name>[4Fe-4S] cluster</name>
        <dbReference type="ChEBI" id="CHEBI:49883"/>
        <label>1</label>
        <note>4Fe-4S-S-AdoMet</note>
    </ligand>
</feature>
<reference evidence="14 16" key="1">
    <citation type="journal article" date="2016" name="Genome Announc.">
        <title>Complete Genome Sequence of the Amino Acid-Fermenting Clostridium propionicum X2 (DSM 1682).</title>
        <authorList>
            <person name="Poehlein A."/>
            <person name="Schlien K."/>
            <person name="Chowdhury N.P."/>
            <person name="Gottschalk G."/>
            <person name="Buckel W."/>
            <person name="Daniel R."/>
        </authorList>
    </citation>
    <scope>NUCLEOTIDE SEQUENCE [LARGE SCALE GENOMIC DNA]</scope>
    <source>
        <strain evidence="14 16">X2</strain>
    </source>
</reference>
<dbReference type="GO" id="GO:0005525">
    <property type="term" value="F:GTP binding"/>
    <property type="evidence" value="ECO:0007669"/>
    <property type="project" value="UniProtKB-UniRule"/>
</dbReference>
<dbReference type="GO" id="GO:0046872">
    <property type="term" value="F:metal ion binding"/>
    <property type="evidence" value="ECO:0007669"/>
    <property type="project" value="UniProtKB-KW"/>
</dbReference>
<dbReference type="GO" id="GO:0006777">
    <property type="term" value="P:Mo-molybdopterin cofactor biosynthetic process"/>
    <property type="evidence" value="ECO:0007669"/>
    <property type="project" value="UniProtKB-UniRule"/>
</dbReference>
<evidence type="ECO:0000256" key="1">
    <source>
        <dbReference type="ARBA" id="ARBA00012167"/>
    </source>
</evidence>
<dbReference type="SFLD" id="SFLDG01383">
    <property type="entry name" value="cyclic_pyranopterin_phosphate"/>
    <property type="match status" value="1"/>
</dbReference>
<evidence type="ECO:0000256" key="2">
    <source>
        <dbReference type="ARBA" id="ARBA00022485"/>
    </source>
</evidence>
<keyword evidence="8 12" id="KW-0342">GTP-binding</keyword>
<feature type="binding site" evidence="12">
    <location>
        <position position="24"/>
    </location>
    <ligand>
        <name>[4Fe-4S] cluster</name>
        <dbReference type="ChEBI" id="CHEBI:49883"/>
        <label>1</label>
        <note>4Fe-4S-S-AdoMet</note>
    </ligand>
</feature>
<reference evidence="17" key="3">
    <citation type="submission" date="2016-11" db="EMBL/GenBank/DDBJ databases">
        <authorList>
            <person name="Jaros S."/>
            <person name="Januszkiewicz K."/>
            <person name="Wedrychowicz H."/>
        </authorList>
    </citation>
    <scope>NUCLEOTIDE SEQUENCE [LARGE SCALE GENOMIC DNA]</scope>
    <source>
        <strain evidence="17">DSM 1682</strain>
    </source>
</reference>
<evidence type="ECO:0000256" key="5">
    <source>
        <dbReference type="ARBA" id="ARBA00022741"/>
    </source>
</evidence>
<dbReference type="PROSITE" id="PS01305">
    <property type="entry name" value="MOAA_NIFB_PQQE"/>
    <property type="match status" value="1"/>
</dbReference>
<dbReference type="CDD" id="cd21117">
    <property type="entry name" value="Twitch_MoaA"/>
    <property type="match status" value="1"/>
</dbReference>
<dbReference type="Proteomes" id="UP000184204">
    <property type="component" value="Unassembled WGS sequence"/>
</dbReference>
<dbReference type="InterPro" id="IPR040064">
    <property type="entry name" value="MoaA-like"/>
</dbReference>
<keyword evidence="14" id="KW-0378">Hydrolase</keyword>
<dbReference type="KEGG" id="cpro:CPRO_17470"/>
<evidence type="ECO:0000313" key="17">
    <source>
        <dbReference type="Proteomes" id="UP000184204"/>
    </source>
</evidence>
<dbReference type="InterPro" id="IPR013785">
    <property type="entry name" value="Aldolase_TIM"/>
</dbReference>
<dbReference type="InterPro" id="IPR058240">
    <property type="entry name" value="rSAM_sf"/>
</dbReference>
<dbReference type="GO" id="GO:1904047">
    <property type="term" value="F:S-adenosyl-L-methionine binding"/>
    <property type="evidence" value="ECO:0007669"/>
    <property type="project" value="UniProtKB-UniRule"/>
</dbReference>
<dbReference type="AlphaFoldDB" id="A0A0X1U8R2"/>
<dbReference type="Pfam" id="PF06463">
    <property type="entry name" value="Mob_synth_C"/>
    <property type="match status" value="1"/>
</dbReference>
<dbReference type="PANTHER" id="PTHR22960">
    <property type="entry name" value="MOLYBDOPTERIN COFACTOR SYNTHESIS PROTEIN A"/>
    <property type="match status" value="1"/>
</dbReference>
<comment type="pathway">
    <text evidence="12">Cofactor biosynthesis; molybdopterin biosynthesis.</text>
</comment>
<feature type="binding site" evidence="12">
    <location>
        <position position="249"/>
    </location>
    <ligand>
        <name>[4Fe-4S] cluster</name>
        <dbReference type="ChEBI" id="CHEBI:49883"/>
        <label>2</label>
        <note>4Fe-4S-substrate</note>
    </ligand>
</feature>
<dbReference type="InterPro" id="IPR000385">
    <property type="entry name" value="MoaA_NifB_PqqE_Fe-S-bd_CS"/>
</dbReference>
<dbReference type="SUPFAM" id="SSF102114">
    <property type="entry name" value="Radical SAM enzymes"/>
    <property type="match status" value="1"/>
</dbReference>
<dbReference type="SFLD" id="SFLDG01067">
    <property type="entry name" value="SPASM/twitch_domain_containing"/>
    <property type="match status" value="1"/>
</dbReference>
<sequence>MQDNFGRQIEYLRLSVTDRCNLRCRYCMPESGILKKKHETILRNEEYLQIVETMATLGIKKVRITGGEPLVRRGLPSLIQEIKRIEGIKDISLTTNGILLESQVEELKEAGITRMNISVDSLVPESYQQLTRGGNLASVLRGIEKARELGLSPIKINVVLIKGFNDHEVEHFLNYFDPSIEVRFIELMPIGEAAAWNKDRFLNLNEFLLNRLDLTPEPNHGNGGPCRYYRHTETGRWVGIINAISDHFCLSCNRLRVTADGMLKTCLHSTTEVDLKPYLHDPDGLKNSIINAIHSKPEAHQLNQEDVVPILRNMYTIGG</sequence>
<keyword evidence="6 12" id="KW-0408">Iron</keyword>
<feature type="binding site" evidence="12">
    <location>
        <begin position="254"/>
        <end position="256"/>
    </location>
    <ligand>
        <name>GTP</name>
        <dbReference type="ChEBI" id="CHEBI:37565"/>
    </ligand>
</feature>
<evidence type="ECO:0000313" key="16">
    <source>
        <dbReference type="Proteomes" id="UP000068026"/>
    </source>
</evidence>
<keyword evidence="16" id="KW-1185">Reference proteome</keyword>
<dbReference type="InterPro" id="IPR010505">
    <property type="entry name" value="MoaA_twitch"/>
</dbReference>
<feature type="binding site" evidence="12">
    <location>
        <position position="252"/>
    </location>
    <ligand>
        <name>[4Fe-4S] cluster</name>
        <dbReference type="ChEBI" id="CHEBI:49883"/>
        <label>2</label>
        <note>4Fe-4S-substrate</note>
    </ligand>
</feature>
<feature type="binding site" evidence="12">
    <location>
        <position position="63"/>
    </location>
    <ligand>
        <name>GTP</name>
        <dbReference type="ChEBI" id="CHEBI:37565"/>
    </ligand>
</feature>
<dbReference type="EC" id="4.1.99.22" evidence="1 12"/>
<reference evidence="15" key="4">
    <citation type="submission" date="2016-11" db="EMBL/GenBank/DDBJ databases">
        <authorList>
            <person name="Varghese N."/>
            <person name="Submissions S."/>
        </authorList>
    </citation>
    <scope>NUCLEOTIDE SEQUENCE</scope>
    <source>
        <strain evidence="15">DSM 1682</strain>
    </source>
</reference>
<evidence type="ECO:0000256" key="9">
    <source>
        <dbReference type="ARBA" id="ARBA00023150"/>
    </source>
</evidence>
<evidence type="ECO:0000313" key="15">
    <source>
        <dbReference type="EMBL" id="SHE97306.1"/>
    </source>
</evidence>
<evidence type="ECO:0000256" key="6">
    <source>
        <dbReference type="ARBA" id="ARBA00023004"/>
    </source>
</evidence>
<dbReference type="GO" id="GO:0016787">
    <property type="term" value="F:hydrolase activity"/>
    <property type="evidence" value="ECO:0007669"/>
    <property type="project" value="UniProtKB-KW"/>
</dbReference>
<dbReference type="SFLD" id="SFLDG01386">
    <property type="entry name" value="main_SPASM_domain-containing"/>
    <property type="match status" value="1"/>
</dbReference>
<feature type="binding site" evidence="12">
    <location>
        <position position="67"/>
    </location>
    <ligand>
        <name>S-adenosyl-L-methionine</name>
        <dbReference type="ChEBI" id="CHEBI:59789"/>
    </ligand>
</feature>
<organism evidence="15 17">
    <name type="scientific">Anaerotignum propionicum DSM 1682</name>
    <dbReference type="NCBI Taxonomy" id="991789"/>
    <lineage>
        <taxon>Bacteria</taxon>
        <taxon>Bacillati</taxon>
        <taxon>Bacillota</taxon>
        <taxon>Clostridia</taxon>
        <taxon>Lachnospirales</taxon>
        <taxon>Anaerotignaceae</taxon>
        <taxon>Anaerotignum</taxon>
    </lineage>
</organism>
<evidence type="ECO:0000256" key="7">
    <source>
        <dbReference type="ARBA" id="ARBA00023014"/>
    </source>
</evidence>
<dbReference type="InterPro" id="IPR013483">
    <property type="entry name" value="MoaA"/>
</dbReference>
<proteinExistence type="inferred from homology"/>
<dbReference type="HAMAP" id="MF_01225_B">
    <property type="entry name" value="MoaA_B"/>
    <property type="match status" value="1"/>
</dbReference>
<feature type="binding site" evidence="12">
    <location>
        <position position="118"/>
    </location>
    <ligand>
        <name>S-adenosyl-L-methionine</name>
        <dbReference type="ChEBI" id="CHEBI:59789"/>
    </ligand>
</feature>
<evidence type="ECO:0000313" key="14">
    <source>
        <dbReference type="EMBL" id="AMJ41335.1"/>
    </source>
</evidence>
<dbReference type="Proteomes" id="UP000068026">
    <property type="component" value="Chromosome"/>
</dbReference>
<feature type="binding site" evidence="12">
    <location>
        <position position="26"/>
    </location>
    <ligand>
        <name>S-adenosyl-L-methionine</name>
        <dbReference type="ChEBI" id="CHEBI:59789"/>
    </ligand>
</feature>
<gene>
    <name evidence="12" type="primary">moaA</name>
    <name evidence="14" type="synonym">moaA_1</name>
    <name evidence="14" type="ORF">CPRO_17470</name>
    <name evidence="15" type="ORF">SAMN02745151_02373</name>
</gene>
<dbReference type="GO" id="GO:0051539">
    <property type="term" value="F:4 iron, 4 sulfur cluster binding"/>
    <property type="evidence" value="ECO:0007669"/>
    <property type="project" value="UniProtKB-UniRule"/>
</dbReference>
<feature type="binding site" evidence="12">
    <location>
        <position position="266"/>
    </location>
    <ligand>
        <name>[4Fe-4S] cluster</name>
        <dbReference type="ChEBI" id="CHEBI:49883"/>
        <label>2</label>
        <note>4Fe-4S-substrate</note>
    </ligand>
</feature>
<feature type="binding site" evidence="12">
    <location>
        <position position="155"/>
    </location>
    <ligand>
        <name>GTP</name>
        <dbReference type="ChEBI" id="CHEBI:37565"/>
    </ligand>
</feature>
<dbReference type="PROSITE" id="PS51918">
    <property type="entry name" value="RADICAL_SAM"/>
    <property type="match status" value="1"/>
</dbReference>
<evidence type="ECO:0000256" key="4">
    <source>
        <dbReference type="ARBA" id="ARBA00022723"/>
    </source>
</evidence>
<dbReference type="SMART" id="SM00729">
    <property type="entry name" value="Elp3"/>
    <property type="match status" value="1"/>
</dbReference>
<protein>
    <recommendedName>
        <fullName evidence="1 12">GTP 3',8-cyclase</fullName>
        <ecNumber evidence="1 12">4.1.99.22</ecNumber>
    </recommendedName>
    <alternativeName>
        <fullName evidence="12">Molybdenum cofactor biosynthesis protein A</fullName>
    </alternativeName>
</protein>
<dbReference type="Gene3D" id="3.20.20.70">
    <property type="entry name" value="Aldolase class I"/>
    <property type="match status" value="1"/>
</dbReference>
<feature type="binding site" evidence="12">
    <location>
        <position position="94"/>
    </location>
    <ligand>
        <name>GTP</name>
        <dbReference type="ChEBI" id="CHEBI:37565"/>
    </ligand>
</feature>
<keyword evidence="9 12" id="KW-0501">Molybdenum cofactor biosynthesis</keyword>
<dbReference type="NCBIfam" id="TIGR02666">
    <property type="entry name" value="moaA"/>
    <property type="match status" value="1"/>
</dbReference>
<keyword evidence="3 12" id="KW-0949">S-adenosyl-L-methionine</keyword>
<dbReference type="CDD" id="cd01335">
    <property type="entry name" value="Radical_SAM"/>
    <property type="match status" value="1"/>
</dbReference>
<keyword evidence="5 12" id="KW-0547">Nucleotide-binding</keyword>